<proteinExistence type="predicted"/>
<name>E4V310_ARTGP</name>
<dbReference type="Proteomes" id="UP000002669">
    <property type="component" value="Unassembled WGS sequence"/>
</dbReference>
<gene>
    <name evidence="1" type="ORF">MGYG_07391</name>
</gene>
<sequence>MKGRGRKDIWFYVVFSMRMAFGDSAVSASRAAGPDTAEEITNHFPSKVMKVAHLNNNIEVGLLSAAFKHALSPPSLAEDASLIGSPQGL</sequence>
<dbReference type="AlphaFoldDB" id="E4V310"/>
<organism evidence="2">
    <name type="scientific">Arthroderma gypseum (strain ATCC MYA-4604 / CBS 118893)</name>
    <name type="common">Microsporum gypseum</name>
    <dbReference type="NCBI Taxonomy" id="535722"/>
    <lineage>
        <taxon>Eukaryota</taxon>
        <taxon>Fungi</taxon>
        <taxon>Dikarya</taxon>
        <taxon>Ascomycota</taxon>
        <taxon>Pezizomycotina</taxon>
        <taxon>Eurotiomycetes</taxon>
        <taxon>Eurotiomycetidae</taxon>
        <taxon>Onygenales</taxon>
        <taxon>Arthrodermataceae</taxon>
        <taxon>Nannizzia</taxon>
    </lineage>
</organism>
<accession>E4V310</accession>
<dbReference type="RefSeq" id="XP_003170147.1">
    <property type="nucleotide sequence ID" value="XM_003170099.1"/>
</dbReference>
<reference evidence="2" key="1">
    <citation type="journal article" date="2012" name="MBio">
        <title>Comparative genome analysis of Trichophyton rubrum and related dermatophytes reveals candidate genes involved in infection.</title>
        <authorList>
            <person name="Martinez D.A."/>
            <person name="Oliver B.G."/>
            <person name="Graeser Y."/>
            <person name="Goldberg J.M."/>
            <person name="Li W."/>
            <person name="Martinez-Rossi N.M."/>
            <person name="Monod M."/>
            <person name="Shelest E."/>
            <person name="Barton R.C."/>
            <person name="Birch E."/>
            <person name="Brakhage A.A."/>
            <person name="Chen Z."/>
            <person name="Gurr S.J."/>
            <person name="Heiman D."/>
            <person name="Heitman J."/>
            <person name="Kosti I."/>
            <person name="Rossi A."/>
            <person name="Saif S."/>
            <person name="Samalova M."/>
            <person name="Saunders C.W."/>
            <person name="Shea T."/>
            <person name="Summerbell R.C."/>
            <person name="Xu J."/>
            <person name="Young S."/>
            <person name="Zeng Q."/>
            <person name="Birren B.W."/>
            <person name="Cuomo C.A."/>
            <person name="White T.C."/>
        </authorList>
    </citation>
    <scope>NUCLEOTIDE SEQUENCE [LARGE SCALE GENOMIC DNA]</scope>
    <source>
        <strain evidence="2">ATCC MYA-4604 / CBS 118893</strain>
    </source>
</reference>
<keyword evidence="2" id="KW-1185">Reference proteome</keyword>
<dbReference type="HOGENOM" id="CLU_2454267_0_0_1"/>
<evidence type="ECO:0000313" key="2">
    <source>
        <dbReference type="Proteomes" id="UP000002669"/>
    </source>
</evidence>
<dbReference type="InParanoid" id="E4V310"/>
<dbReference type="VEuPathDB" id="FungiDB:MGYG_07391"/>
<protein>
    <submittedName>
        <fullName evidence="1">Uncharacterized protein</fullName>
    </submittedName>
</protein>
<dbReference type="GeneID" id="10025386"/>
<evidence type="ECO:0000313" key="1">
    <source>
        <dbReference type="EMBL" id="EFR04384.1"/>
    </source>
</evidence>
<dbReference type="EMBL" id="DS989828">
    <property type="protein sequence ID" value="EFR04384.1"/>
    <property type="molecule type" value="Genomic_DNA"/>
</dbReference>